<dbReference type="SMART" id="SM00184">
    <property type="entry name" value="RING"/>
    <property type="match status" value="1"/>
</dbReference>
<evidence type="ECO:0000256" key="3">
    <source>
        <dbReference type="ARBA" id="ARBA00022679"/>
    </source>
</evidence>
<sequence length="581" mass="63590">MDEYSGKRAVGGLVVPRRGSNLVLRDTPENRDQNPQFCNRIGCNGRLNYSKGTQTGSSGKLKSPKPSFRSSGKEIIGSSSRTCSLLTNTRKSFQESQKKQSSQLETDSSETSSVQDEPEVPELIPSLTDTGFNSEAKNAEPAKVTLMEGGSSSVAPNSRTRKVFRPKSVLINQDTLPGSPLSLAAKSTGQGARNSTNAGRYGLRNLRCNSISDVLPQGCSSLEPNTGTKRYIVKNRNPEGESSSSVRGKKMNGPLFEDGRTNFSNGGISICDSRRGRNFPPTRDCGVASVRNRRSMSGNARMALSNQANGSNSSRNESPVYIPQAPQPNVVVNETYPSSSHQFSSEASSRRSSSYSRPAGSGDNITNMMPISPAEVGMTHYMSHDGLRRYNMDGIAEVLLALERIEQDEDLTYEVVVSWLFVNYSNWPLFIGTFLCLQQLLALETNLFLGGLNLYDQHRDMRLDIDDMSYEELLALEEKMGNVSTALSEDALSKCLRRSTYQSTPTEEGTMGCNGDGDDSKCSVCQVEYAVGDEVGKLGCDHGYHVECIRQWLRLKNWCPICKTSVAPSESFSPSYPNQMG</sequence>
<reference evidence="11 12" key="1">
    <citation type="submission" date="2024-02" db="EMBL/GenBank/DDBJ databases">
        <authorList>
            <person name="Vignale AGUSTIN F."/>
            <person name="Sosa J E."/>
            <person name="Modenutti C."/>
        </authorList>
    </citation>
    <scope>NUCLEOTIDE SEQUENCE [LARGE SCALE GENOMIC DNA]</scope>
</reference>
<evidence type="ECO:0000256" key="1">
    <source>
        <dbReference type="ARBA" id="ARBA00000900"/>
    </source>
</evidence>
<evidence type="ECO:0000256" key="2">
    <source>
        <dbReference type="ARBA" id="ARBA00012483"/>
    </source>
</evidence>
<dbReference type="GO" id="GO:0008270">
    <property type="term" value="F:zinc ion binding"/>
    <property type="evidence" value="ECO:0007669"/>
    <property type="project" value="UniProtKB-KW"/>
</dbReference>
<dbReference type="InterPro" id="IPR013083">
    <property type="entry name" value="Znf_RING/FYVE/PHD"/>
</dbReference>
<accession>A0ABC8QVR7</accession>
<keyword evidence="6" id="KW-0833">Ubl conjugation pathway</keyword>
<feature type="compositionally biased region" description="Polar residues" evidence="9">
    <location>
        <begin position="77"/>
        <end position="90"/>
    </location>
</feature>
<evidence type="ECO:0000313" key="12">
    <source>
        <dbReference type="Proteomes" id="UP001642360"/>
    </source>
</evidence>
<feature type="compositionally biased region" description="Low complexity" evidence="9">
    <location>
        <begin position="338"/>
        <end position="357"/>
    </location>
</feature>
<evidence type="ECO:0000256" key="6">
    <source>
        <dbReference type="ARBA" id="ARBA00022786"/>
    </source>
</evidence>
<proteinExistence type="predicted"/>
<evidence type="ECO:0000256" key="7">
    <source>
        <dbReference type="ARBA" id="ARBA00022833"/>
    </source>
</evidence>
<evidence type="ECO:0000256" key="8">
    <source>
        <dbReference type="PROSITE-ProRule" id="PRU00175"/>
    </source>
</evidence>
<evidence type="ECO:0000313" key="11">
    <source>
        <dbReference type="EMBL" id="CAK9136834.1"/>
    </source>
</evidence>
<dbReference type="Proteomes" id="UP001642360">
    <property type="component" value="Unassembled WGS sequence"/>
</dbReference>
<feature type="region of interest" description="Disordered" evidence="9">
    <location>
        <begin position="234"/>
        <end position="368"/>
    </location>
</feature>
<feature type="compositionally biased region" description="Low complexity" evidence="9">
    <location>
        <begin position="56"/>
        <end position="67"/>
    </location>
</feature>
<gene>
    <name evidence="11" type="ORF">ILEXP_LOCUS3840</name>
</gene>
<feature type="compositionally biased region" description="Polar residues" evidence="9">
    <location>
        <begin position="127"/>
        <end position="136"/>
    </location>
</feature>
<keyword evidence="5 8" id="KW-0863">Zinc-finger</keyword>
<dbReference type="PANTHER" id="PTHR22937:SF136">
    <property type="entry name" value="RING-TYPE E3 UBIQUITIN TRANSFERASE"/>
    <property type="match status" value="1"/>
</dbReference>
<feature type="region of interest" description="Disordered" evidence="9">
    <location>
        <begin position="1"/>
        <end position="36"/>
    </location>
</feature>
<comment type="catalytic activity">
    <reaction evidence="1">
        <text>S-ubiquitinyl-[E2 ubiquitin-conjugating enzyme]-L-cysteine + [acceptor protein]-L-lysine = [E2 ubiquitin-conjugating enzyme]-L-cysteine + N(6)-ubiquitinyl-[acceptor protein]-L-lysine.</text>
        <dbReference type="EC" id="2.3.2.27"/>
    </reaction>
</comment>
<keyword evidence="3" id="KW-0808">Transferase</keyword>
<dbReference type="GO" id="GO:0061630">
    <property type="term" value="F:ubiquitin protein ligase activity"/>
    <property type="evidence" value="ECO:0007669"/>
    <property type="project" value="UniProtKB-EC"/>
</dbReference>
<comment type="caution">
    <text evidence="11">The sequence shown here is derived from an EMBL/GenBank/DDBJ whole genome shotgun (WGS) entry which is preliminary data.</text>
</comment>
<organism evidence="11 12">
    <name type="scientific">Ilex paraguariensis</name>
    <name type="common">yerba mate</name>
    <dbReference type="NCBI Taxonomy" id="185542"/>
    <lineage>
        <taxon>Eukaryota</taxon>
        <taxon>Viridiplantae</taxon>
        <taxon>Streptophyta</taxon>
        <taxon>Embryophyta</taxon>
        <taxon>Tracheophyta</taxon>
        <taxon>Spermatophyta</taxon>
        <taxon>Magnoliopsida</taxon>
        <taxon>eudicotyledons</taxon>
        <taxon>Gunneridae</taxon>
        <taxon>Pentapetalae</taxon>
        <taxon>asterids</taxon>
        <taxon>campanulids</taxon>
        <taxon>Aquifoliales</taxon>
        <taxon>Aquifoliaceae</taxon>
        <taxon>Ilex</taxon>
    </lineage>
</organism>
<evidence type="ECO:0000256" key="9">
    <source>
        <dbReference type="SAM" id="MobiDB-lite"/>
    </source>
</evidence>
<name>A0ABC8QVR7_9AQUA</name>
<dbReference type="PANTHER" id="PTHR22937">
    <property type="entry name" value="E3 UBIQUITIN-PROTEIN LIGASE RNF165"/>
    <property type="match status" value="1"/>
</dbReference>
<dbReference type="Pfam" id="PF13639">
    <property type="entry name" value="zf-RING_2"/>
    <property type="match status" value="1"/>
</dbReference>
<dbReference type="EC" id="2.3.2.27" evidence="2"/>
<dbReference type="PROSITE" id="PS50089">
    <property type="entry name" value="ZF_RING_2"/>
    <property type="match status" value="1"/>
</dbReference>
<evidence type="ECO:0000259" key="10">
    <source>
        <dbReference type="PROSITE" id="PS50089"/>
    </source>
</evidence>
<feature type="region of interest" description="Disordered" evidence="9">
    <location>
        <begin position="49"/>
        <end position="161"/>
    </location>
</feature>
<feature type="compositionally biased region" description="Polar residues" evidence="9">
    <location>
        <begin position="104"/>
        <end position="115"/>
    </location>
</feature>
<dbReference type="FunFam" id="3.30.40.10:FF:000504">
    <property type="entry name" value="E3 ubiquitin-protein ligase arkadia"/>
    <property type="match status" value="1"/>
</dbReference>
<keyword evidence="4" id="KW-0479">Metal-binding</keyword>
<dbReference type="SUPFAM" id="SSF57850">
    <property type="entry name" value="RING/U-box"/>
    <property type="match status" value="1"/>
</dbReference>
<protein>
    <recommendedName>
        <fullName evidence="2">RING-type E3 ubiquitin transferase</fullName>
        <ecNumber evidence="2">2.3.2.27</ecNumber>
    </recommendedName>
</protein>
<dbReference type="AlphaFoldDB" id="A0ABC8QVR7"/>
<feature type="compositionally biased region" description="Polar residues" evidence="9">
    <location>
        <begin position="304"/>
        <end position="317"/>
    </location>
</feature>
<dbReference type="Gene3D" id="3.30.40.10">
    <property type="entry name" value="Zinc/RING finger domain, C3HC4 (zinc finger)"/>
    <property type="match status" value="1"/>
</dbReference>
<feature type="domain" description="RING-type" evidence="10">
    <location>
        <begin position="522"/>
        <end position="563"/>
    </location>
</feature>
<dbReference type="InterPro" id="IPR045191">
    <property type="entry name" value="MBR1/2-like"/>
</dbReference>
<evidence type="ECO:0000256" key="4">
    <source>
        <dbReference type="ARBA" id="ARBA00022723"/>
    </source>
</evidence>
<dbReference type="EMBL" id="CAUOFW020000781">
    <property type="protein sequence ID" value="CAK9136834.1"/>
    <property type="molecule type" value="Genomic_DNA"/>
</dbReference>
<dbReference type="InterPro" id="IPR001841">
    <property type="entry name" value="Znf_RING"/>
</dbReference>
<keyword evidence="7" id="KW-0862">Zinc</keyword>
<keyword evidence="12" id="KW-1185">Reference proteome</keyword>
<evidence type="ECO:0000256" key="5">
    <source>
        <dbReference type="ARBA" id="ARBA00022771"/>
    </source>
</evidence>